<comment type="catalytic activity">
    <reaction evidence="8">
        <text>L-seryl-[protein] + ATP = O-phospho-L-seryl-[protein] + ADP + H(+)</text>
        <dbReference type="Rhea" id="RHEA:17989"/>
        <dbReference type="Rhea" id="RHEA-COMP:9863"/>
        <dbReference type="Rhea" id="RHEA-COMP:11604"/>
        <dbReference type="ChEBI" id="CHEBI:15378"/>
        <dbReference type="ChEBI" id="CHEBI:29999"/>
        <dbReference type="ChEBI" id="CHEBI:30616"/>
        <dbReference type="ChEBI" id="CHEBI:83421"/>
        <dbReference type="ChEBI" id="CHEBI:456216"/>
        <dbReference type="EC" id="2.7.11.1"/>
    </reaction>
</comment>
<dbReference type="PROSITE" id="PS50011">
    <property type="entry name" value="PROTEIN_KINASE_DOM"/>
    <property type="match status" value="1"/>
</dbReference>
<dbReference type="InterPro" id="IPR051131">
    <property type="entry name" value="NEK_Ser/Thr_kinase_NIMA"/>
</dbReference>
<proteinExistence type="predicted"/>
<feature type="compositionally biased region" description="Polar residues" evidence="10">
    <location>
        <begin position="442"/>
        <end position="476"/>
    </location>
</feature>
<feature type="region of interest" description="Disordered" evidence="10">
    <location>
        <begin position="434"/>
        <end position="612"/>
    </location>
</feature>
<feature type="domain" description="Protein kinase" evidence="11">
    <location>
        <begin position="11"/>
        <end position="265"/>
    </location>
</feature>
<keyword evidence="4 9" id="KW-0547">Nucleotide-binding</keyword>
<keyword evidence="13" id="KW-1185">Reference proteome</keyword>
<feature type="compositionally biased region" description="Basic and acidic residues" evidence="10">
    <location>
        <begin position="371"/>
        <end position="392"/>
    </location>
</feature>
<evidence type="ECO:0000256" key="10">
    <source>
        <dbReference type="SAM" id="MobiDB-lite"/>
    </source>
</evidence>
<sequence length="777" mass="88690">MSIEYNSKNCLEVKKVIGEGAYGRAILCKSKQNGELVVVKEIALSNLTVQEQKDAWKEVKILSTLHHPNIISYKGSFVEENILNIVMEYADNGDLFEQIQNANGKHFEEDKILNWFVQICLALKHIHDRKILHRDIKCQNVFLTSNGVVKMGDFGIAKVLDHTTQLSKTAIGTPYYLSPEICQGKNYNQKSDIWSLGCVLYEICTLQHAFDSNCMNGLIMKILRSKHSPIPSFYSSDLRNLVDVLLQKDPKKRPRIHQILNYDFIRKRISNLLDTTLLKIEFSHTVIHSKKSNKEDNNNENNTNNDENLEKYQDNVPAIREERRSANKISNRTRSADTISKNQRHNASANHNDQSMTKAEAMLAQKNASYRAERTAQKEFKQKKEAEEKREKEIYEKKRHEVEENSKKRSKEREQFIQHQKEYKEFKNNFENMDAPFKSVKGNISNRSSLGKKPNSGNNISSTNQKSSVKFASEGNSTKKPDMEGTRRPGRSAKAIEEQENLRALMAKRRAELKKQKNESDDVIQIGKVEIKIDTNTSDEKSKKSSPASSPKPKQEEKGKNPSPLSSPKPKPKQEEKPKEKPSKSSKKDDDSDTGIDENVADLIKFSDDDYDSEDDFHSLATMCKQILDQPVPLNESKKMNKSAFDSSKKAATSKHQTSIATSDTSLLNNDSDDDSEDESPAEPGIFYFGGKEIKLPSVTDRDSLSYRVEAIRQFIEKGLGLDKFIEIYRFIVVENDEMNEIDANKKIHEILSTPDELSYYKLIQQLVVCEETLNDV</sequence>
<feature type="compositionally biased region" description="Basic and acidic residues" evidence="10">
    <location>
        <begin position="509"/>
        <end position="520"/>
    </location>
</feature>
<feature type="compositionally biased region" description="Basic and acidic residues" evidence="10">
    <location>
        <begin position="308"/>
        <end position="325"/>
    </location>
</feature>
<feature type="compositionally biased region" description="Polar residues" evidence="10">
    <location>
        <begin position="644"/>
        <end position="661"/>
    </location>
</feature>
<dbReference type="CDD" id="cd08215">
    <property type="entry name" value="STKc_Nek"/>
    <property type="match status" value="1"/>
</dbReference>
<dbReference type="Proteomes" id="UP001470230">
    <property type="component" value="Unassembled WGS sequence"/>
</dbReference>
<dbReference type="InterPro" id="IPR017441">
    <property type="entry name" value="Protein_kinase_ATP_BS"/>
</dbReference>
<dbReference type="Gene3D" id="3.30.200.20">
    <property type="entry name" value="Phosphorylase Kinase, domain 1"/>
    <property type="match status" value="1"/>
</dbReference>
<evidence type="ECO:0000256" key="3">
    <source>
        <dbReference type="ARBA" id="ARBA00022679"/>
    </source>
</evidence>
<feature type="compositionally biased region" description="Basic and acidic residues" evidence="10">
    <location>
        <begin position="477"/>
        <end position="487"/>
    </location>
</feature>
<evidence type="ECO:0000256" key="6">
    <source>
        <dbReference type="ARBA" id="ARBA00022840"/>
    </source>
</evidence>
<accession>A0ABR2HD90</accession>
<dbReference type="SUPFAM" id="SSF56112">
    <property type="entry name" value="Protein kinase-like (PK-like)"/>
    <property type="match status" value="1"/>
</dbReference>
<dbReference type="InterPro" id="IPR008271">
    <property type="entry name" value="Ser/Thr_kinase_AS"/>
</dbReference>
<evidence type="ECO:0000256" key="8">
    <source>
        <dbReference type="ARBA" id="ARBA00048679"/>
    </source>
</evidence>
<feature type="compositionally biased region" description="Basic and acidic residues" evidence="10">
    <location>
        <begin position="529"/>
        <end position="543"/>
    </location>
</feature>
<keyword evidence="2" id="KW-0723">Serine/threonine-protein kinase</keyword>
<evidence type="ECO:0000256" key="2">
    <source>
        <dbReference type="ARBA" id="ARBA00022527"/>
    </source>
</evidence>
<evidence type="ECO:0000256" key="1">
    <source>
        <dbReference type="ARBA" id="ARBA00012513"/>
    </source>
</evidence>
<dbReference type="EC" id="2.7.11.1" evidence="1"/>
<reference evidence="12 13" key="1">
    <citation type="submission" date="2024-04" db="EMBL/GenBank/DDBJ databases">
        <title>Tritrichomonas musculus Genome.</title>
        <authorList>
            <person name="Alves-Ferreira E."/>
            <person name="Grigg M."/>
            <person name="Lorenzi H."/>
            <person name="Galac M."/>
        </authorList>
    </citation>
    <scope>NUCLEOTIDE SEQUENCE [LARGE SCALE GENOMIC DNA]</scope>
    <source>
        <strain evidence="12 13">EAF2021</strain>
    </source>
</reference>
<dbReference type="Pfam" id="PF00069">
    <property type="entry name" value="Pkinase"/>
    <property type="match status" value="1"/>
</dbReference>
<dbReference type="EMBL" id="JAPFFF010000031">
    <property type="protein sequence ID" value="KAK8845020.1"/>
    <property type="molecule type" value="Genomic_DNA"/>
</dbReference>
<feature type="region of interest" description="Disordered" evidence="10">
    <location>
        <begin position="632"/>
        <end position="684"/>
    </location>
</feature>
<name>A0ABR2HD90_9EUKA</name>
<feature type="compositionally biased region" description="Polar residues" evidence="10">
    <location>
        <begin position="327"/>
        <end position="357"/>
    </location>
</feature>
<organism evidence="12 13">
    <name type="scientific">Tritrichomonas musculus</name>
    <dbReference type="NCBI Taxonomy" id="1915356"/>
    <lineage>
        <taxon>Eukaryota</taxon>
        <taxon>Metamonada</taxon>
        <taxon>Parabasalia</taxon>
        <taxon>Tritrichomonadida</taxon>
        <taxon>Tritrichomonadidae</taxon>
        <taxon>Tritrichomonas</taxon>
    </lineage>
</organism>
<evidence type="ECO:0000256" key="7">
    <source>
        <dbReference type="ARBA" id="ARBA00047899"/>
    </source>
</evidence>
<evidence type="ECO:0000313" key="12">
    <source>
        <dbReference type="EMBL" id="KAK8845020.1"/>
    </source>
</evidence>
<dbReference type="InterPro" id="IPR011009">
    <property type="entry name" value="Kinase-like_dom_sf"/>
</dbReference>
<evidence type="ECO:0000259" key="11">
    <source>
        <dbReference type="PROSITE" id="PS50011"/>
    </source>
</evidence>
<feature type="compositionally biased region" description="Acidic residues" evidence="10">
    <location>
        <begin position="671"/>
        <end position="681"/>
    </location>
</feature>
<gene>
    <name evidence="12" type="ORF">M9Y10_021196</name>
</gene>
<keyword evidence="5" id="KW-0418">Kinase</keyword>
<dbReference type="InterPro" id="IPR000719">
    <property type="entry name" value="Prot_kinase_dom"/>
</dbReference>
<evidence type="ECO:0000256" key="9">
    <source>
        <dbReference type="PROSITE-ProRule" id="PRU10141"/>
    </source>
</evidence>
<evidence type="ECO:0000313" key="13">
    <source>
        <dbReference type="Proteomes" id="UP001470230"/>
    </source>
</evidence>
<evidence type="ECO:0000256" key="4">
    <source>
        <dbReference type="ARBA" id="ARBA00022741"/>
    </source>
</evidence>
<dbReference type="SMART" id="SM00220">
    <property type="entry name" value="S_TKc"/>
    <property type="match status" value="1"/>
</dbReference>
<feature type="compositionally biased region" description="Basic and acidic residues" evidence="10">
    <location>
        <begin position="572"/>
        <end position="590"/>
    </location>
</feature>
<dbReference type="Gene3D" id="1.10.510.10">
    <property type="entry name" value="Transferase(Phosphotransferase) domain 1"/>
    <property type="match status" value="1"/>
</dbReference>
<protein>
    <recommendedName>
        <fullName evidence="1">non-specific serine/threonine protein kinase</fullName>
        <ecNumber evidence="1">2.7.11.1</ecNumber>
    </recommendedName>
</protein>
<feature type="compositionally biased region" description="Acidic residues" evidence="10">
    <location>
        <begin position="591"/>
        <end position="600"/>
    </location>
</feature>
<evidence type="ECO:0000256" key="5">
    <source>
        <dbReference type="ARBA" id="ARBA00022777"/>
    </source>
</evidence>
<keyword evidence="6 9" id="KW-0067">ATP-binding</keyword>
<feature type="binding site" evidence="9">
    <location>
        <position position="40"/>
    </location>
    <ligand>
        <name>ATP</name>
        <dbReference type="ChEBI" id="CHEBI:30616"/>
    </ligand>
</feature>
<feature type="region of interest" description="Disordered" evidence="10">
    <location>
        <begin position="289"/>
        <end position="392"/>
    </location>
</feature>
<comment type="caution">
    <text evidence="12">The sequence shown here is derived from an EMBL/GenBank/DDBJ whole genome shotgun (WGS) entry which is preliminary data.</text>
</comment>
<comment type="catalytic activity">
    <reaction evidence="7">
        <text>L-threonyl-[protein] + ATP = O-phospho-L-threonyl-[protein] + ADP + H(+)</text>
        <dbReference type="Rhea" id="RHEA:46608"/>
        <dbReference type="Rhea" id="RHEA-COMP:11060"/>
        <dbReference type="Rhea" id="RHEA-COMP:11605"/>
        <dbReference type="ChEBI" id="CHEBI:15378"/>
        <dbReference type="ChEBI" id="CHEBI:30013"/>
        <dbReference type="ChEBI" id="CHEBI:30616"/>
        <dbReference type="ChEBI" id="CHEBI:61977"/>
        <dbReference type="ChEBI" id="CHEBI:456216"/>
        <dbReference type="EC" id="2.7.11.1"/>
    </reaction>
</comment>
<dbReference type="PROSITE" id="PS00108">
    <property type="entry name" value="PROTEIN_KINASE_ST"/>
    <property type="match status" value="1"/>
</dbReference>
<keyword evidence="3" id="KW-0808">Transferase</keyword>
<dbReference type="PROSITE" id="PS00107">
    <property type="entry name" value="PROTEIN_KINASE_ATP"/>
    <property type="match status" value="1"/>
</dbReference>
<dbReference type="PANTHER" id="PTHR44899">
    <property type="entry name" value="CAMK FAMILY PROTEIN KINASE"/>
    <property type="match status" value="1"/>
</dbReference>
<dbReference type="PANTHER" id="PTHR44899:SF3">
    <property type="entry name" value="SERINE_THREONINE-PROTEIN KINASE NEK1"/>
    <property type="match status" value="1"/>
</dbReference>